<reference evidence="2" key="1">
    <citation type="journal article" date="2023" name="Plant J.">
        <title>Genome sequences and population genomics provide insights into the demographic history, inbreeding, and mutation load of two 'living fossil' tree species of Dipteronia.</title>
        <authorList>
            <person name="Feng Y."/>
            <person name="Comes H.P."/>
            <person name="Chen J."/>
            <person name="Zhu S."/>
            <person name="Lu R."/>
            <person name="Zhang X."/>
            <person name="Li P."/>
            <person name="Qiu J."/>
            <person name="Olsen K.M."/>
            <person name="Qiu Y."/>
        </authorList>
    </citation>
    <scope>NUCLEOTIDE SEQUENCE</scope>
    <source>
        <strain evidence="2">NBL</strain>
    </source>
</reference>
<protein>
    <recommendedName>
        <fullName evidence="1">Zinc finger PMZ-type domain-containing protein</fullName>
    </recommendedName>
</protein>
<accession>A0AAE0E0H8</accession>
<evidence type="ECO:0000313" key="3">
    <source>
        <dbReference type="Proteomes" id="UP001281410"/>
    </source>
</evidence>
<evidence type="ECO:0000313" key="2">
    <source>
        <dbReference type="EMBL" id="KAK3198312.1"/>
    </source>
</evidence>
<dbReference type="PANTHER" id="PTHR31973:SF195">
    <property type="entry name" value="MUDR FAMILY TRANSPOSASE"/>
    <property type="match status" value="1"/>
</dbReference>
<dbReference type="EMBL" id="JANJYJ010000007">
    <property type="protein sequence ID" value="KAK3198312.1"/>
    <property type="molecule type" value="Genomic_DNA"/>
</dbReference>
<keyword evidence="3" id="KW-1185">Reference proteome</keyword>
<dbReference type="InterPro" id="IPR006564">
    <property type="entry name" value="Znf_PMZ"/>
</dbReference>
<feature type="domain" description="Zinc finger PMZ-type" evidence="1">
    <location>
        <begin position="534"/>
        <end position="561"/>
    </location>
</feature>
<dbReference type="Pfam" id="PF03108">
    <property type="entry name" value="DBD_Tnp_Mut"/>
    <property type="match status" value="1"/>
</dbReference>
<sequence length="664" mass="74981">MEVKSVVNVDLTRFTIELRTLADTGVRLRPARPKIKDDSDVEMLLCDDGHVSEVYVSSLEKVSAEPGNLTRLITSVNPVISEDPTIDEVVADPYNEDDRSILEYNSQSEYGLDKGMNDVPLHYHGMSSDPTDGCHTGSVPPVFTSPSRDTFEDDGINVGDRSGTAVPKKDLKKALLTYALKENFEIRVTRSSTTRYEAGCKDLECKFQIREVKIEGGNYWIVQILEEDHSCTINELHNRYCQASAWFIVEILSPKLAVSGLSLKPKEIMTDMQVLPAYCHQLKCVNLGTVTTIKIDTAQKFEYLFTALSASLERFYTAIRHAICIDAIHLKGKFCAVMFIVACQDANNQVFPLAYGWGDVECKDSWTWFLKELKKAIGYPANCIIISDRSHAIKVAMAKKYPEITHGLCGFYMNMNLKNRFKSHVVYNLFGESFKGTSRIRVLREDAGVEPRKQYTLQLPITTLVEYIRDMMQKWFHERRDDTSKNATLLSHWSTDKVSKKNENSHKYTVCPIDHVNFNVNDGEKDGLVNLSEKTCSCREFQNDLLPYSHALAAIRFCKKKFVDFSSDFYKTSTWLKNYSGDTQASGILLKKNVLKLFFHQSGELRLVGQKRIGFYLQASMVIGVGTVPSARNLATTDKIVQTPCRSAKQCSEPTNRSTTALTS</sequence>
<dbReference type="InterPro" id="IPR004332">
    <property type="entry name" value="Transposase_MuDR"/>
</dbReference>
<dbReference type="InterPro" id="IPR018289">
    <property type="entry name" value="MULE_transposase_dom"/>
</dbReference>
<gene>
    <name evidence="2" type="ORF">Dsin_021727</name>
</gene>
<evidence type="ECO:0000259" key="1">
    <source>
        <dbReference type="SMART" id="SM00575"/>
    </source>
</evidence>
<dbReference type="Proteomes" id="UP001281410">
    <property type="component" value="Unassembled WGS sequence"/>
</dbReference>
<dbReference type="PANTHER" id="PTHR31973">
    <property type="entry name" value="POLYPROTEIN, PUTATIVE-RELATED"/>
    <property type="match status" value="1"/>
</dbReference>
<comment type="caution">
    <text evidence="2">The sequence shown here is derived from an EMBL/GenBank/DDBJ whole genome shotgun (WGS) entry which is preliminary data.</text>
</comment>
<proteinExistence type="predicted"/>
<name>A0AAE0E0H8_9ROSI</name>
<dbReference type="SMART" id="SM00575">
    <property type="entry name" value="ZnF_PMZ"/>
    <property type="match status" value="1"/>
</dbReference>
<dbReference type="Pfam" id="PF10551">
    <property type="entry name" value="MULE"/>
    <property type="match status" value="1"/>
</dbReference>
<dbReference type="AlphaFoldDB" id="A0AAE0E0H8"/>
<dbReference type="GO" id="GO:0008270">
    <property type="term" value="F:zinc ion binding"/>
    <property type="evidence" value="ECO:0007669"/>
    <property type="project" value="InterPro"/>
</dbReference>
<organism evidence="2 3">
    <name type="scientific">Dipteronia sinensis</name>
    <dbReference type="NCBI Taxonomy" id="43782"/>
    <lineage>
        <taxon>Eukaryota</taxon>
        <taxon>Viridiplantae</taxon>
        <taxon>Streptophyta</taxon>
        <taxon>Embryophyta</taxon>
        <taxon>Tracheophyta</taxon>
        <taxon>Spermatophyta</taxon>
        <taxon>Magnoliopsida</taxon>
        <taxon>eudicotyledons</taxon>
        <taxon>Gunneridae</taxon>
        <taxon>Pentapetalae</taxon>
        <taxon>rosids</taxon>
        <taxon>malvids</taxon>
        <taxon>Sapindales</taxon>
        <taxon>Sapindaceae</taxon>
        <taxon>Hippocastanoideae</taxon>
        <taxon>Acereae</taxon>
        <taxon>Dipteronia</taxon>
    </lineage>
</organism>